<dbReference type="InterPro" id="IPR011800">
    <property type="entry name" value="PAPS_reductase_CysH"/>
</dbReference>
<evidence type="ECO:0000256" key="4">
    <source>
        <dbReference type="ARBA" id="ARBA00023002"/>
    </source>
</evidence>
<dbReference type="NCBIfam" id="TIGR02057">
    <property type="entry name" value="PAPS_reductase"/>
    <property type="match status" value="1"/>
</dbReference>
<dbReference type="AlphaFoldDB" id="A0A0D6EHI1"/>
<dbReference type="InterPro" id="IPR002500">
    <property type="entry name" value="PAPS_reduct_dom"/>
</dbReference>
<feature type="domain" description="Phosphoadenosine phosphosulphate reductase" evidence="9">
    <location>
        <begin position="47"/>
        <end position="231"/>
    </location>
</feature>
<dbReference type="GO" id="GO:0019379">
    <property type="term" value="P:sulfate assimilation, phosphoadenylyl sulfate reduction by phosphoadenylyl-sulfate reductase (thioredoxin)"/>
    <property type="evidence" value="ECO:0007669"/>
    <property type="project" value="InterPro"/>
</dbReference>
<evidence type="ECO:0000313" key="11">
    <source>
        <dbReference type="Proteomes" id="UP000243876"/>
    </source>
</evidence>
<dbReference type="GO" id="GO:0004604">
    <property type="term" value="F:phosphoadenylyl-sulfate reductase (thioredoxin) activity"/>
    <property type="evidence" value="ECO:0007669"/>
    <property type="project" value="InterPro"/>
</dbReference>
<dbReference type="PANTHER" id="PTHR46509">
    <property type="entry name" value="PHOSPHOADENOSINE PHOSPHOSULFATE REDUCTASE"/>
    <property type="match status" value="1"/>
</dbReference>
<dbReference type="FunFam" id="3.40.50.620:FF:000136">
    <property type="entry name" value="Probable phosphoadenosine phosphosulfate reductase"/>
    <property type="match status" value="1"/>
</dbReference>
<keyword evidence="6" id="KW-0411">Iron-sulfur</keyword>
<dbReference type="InterPro" id="IPR014729">
    <property type="entry name" value="Rossmann-like_a/b/a_fold"/>
</dbReference>
<dbReference type="NCBIfam" id="TIGR00434">
    <property type="entry name" value="cysH"/>
    <property type="match status" value="1"/>
</dbReference>
<comment type="similarity">
    <text evidence="1">Belongs to the PAPS reductase family. CysH subfamily.</text>
</comment>
<protein>
    <submittedName>
        <fullName evidence="10">SPOSA6832_00756-mRNA-1:cds</fullName>
    </submittedName>
</protein>
<feature type="non-terminal residue" evidence="10">
    <location>
        <position position="1"/>
    </location>
</feature>
<dbReference type="OrthoDB" id="7869097at2759"/>
<keyword evidence="4" id="KW-0560">Oxidoreductase</keyword>
<dbReference type="GO" id="GO:0046872">
    <property type="term" value="F:metal ion binding"/>
    <property type="evidence" value="ECO:0007669"/>
    <property type="project" value="UniProtKB-KW"/>
</dbReference>
<feature type="compositionally biased region" description="Basic and acidic residues" evidence="8">
    <location>
        <begin position="271"/>
        <end position="285"/>
    </location>
</feature>
<evidence type="ECO:0000256" key="7">
    <source>
        <dbReference type="ARBA" id="ARBA00024327"/>
    </source>
</evidence>
<dbReference type="InterPro" id="IPR004511">
    <property type="entry name" value="PAPS/APS_Rdtase"/>
</dbReference>
<dbReference type="GO" id="GO:0005737">
    <property type="term" value="C:cytoplasm"/>
    <property type="evidence" value="ECO:0007669"/>
    <property type="project" value="TreeGrafter"/>
</dbReference>
<sequence length="311" mass="34836">MSSPVASTSTPPPAAFDPADLDSVNAELANAKPQEILAWAIDHIPNLYQTTAFGLTGLAATDMIANISRRRKLPHLVPMIFIDTLYHFDETIRLKEKVEKKYKLEVIVYRPPGVNSVKEFEEKYGEKLWETDEDTYDYLVKARSLAMVEPARRSYDELNVKAVITGRRRSQGADRAALQPIEIDSTGLVKVNPLCRWGFNEVKDYVDMAGVPYNSLLDEGYKSIGDWHSTVKPKEGESERSGRWASNKQKSECGLHKDYFVMKRAFEKKQREQERAAVDKARGDDAVGETSVDLGTAEDLGASFSDLKLGA</sequence>
<dbReference type="EMBL" id="CENE01000002">
    <property type="protein sequence ID" value="CEQ39228.1"/>
    <property type="molecule type" value="Genomic_DNA"/>
</dbReference>
<evidence type="ECO:0000256" key="3">
    <source>
        <dbReference type="ARBA" id="ARBA00022723"/>
    </source>
</evidence>
<feature type="region of interest" description="Disordered" evidence="8">
    <location>
        <begin position="271"/>
        <end position="292"/>
    </location>
</feature>
<dbReference type="Pfam" id="PF01507">
    <property type="entry name" value="PAPS_reduct"/>
    <property type="match status" value="1"/>
</dbReference>
<keyword evidence="2" id="KW-0963">Cytoplasm</keyword>
<dbReference type="Gene3D" id="3.40.50.620">
    <property type="entry name" value="HUPs"/>
    <property type="match status" value="1"/>
</dbReference>
<organism evidence="10 11">
    <name type="scientific">Sporidiobolus salmonicolor</name>
    <name type="common">Yeast-like fungus</name>
    <name type="synonym">Sporobolomyces salmonicolor</name>
    <dbReference type="NCBI Taxonomy" id="5005"/>
    <lineage>
        <taxon>Eukaryota</taxon>
        <taxon>Fungi</taxon>
        <taxon>Dikarya</taxon>
        <taxon>Basidiomycota</taxon>
        <taxon>Pucciniomycotina</taxon>
        <taxon>Microbotryomycetes</taxon>
        <taxon>Sporidiobolales</taxon>
        <taxon>Sporidiobolaceae</taxon>
        <taxon>Sporobolomyces</taxon>
    </lineage>
</organism>
<evidence type="ECO:0000256" key="8">
    <source>
        <dbReference type="SAM" id="MobiDB-lite"/>
    </source>
</evidence>
<dbReference type="GO" id="GO:0051536">
    <property type="term" value="F:iron-sulfur cluster binding"/>
    <property type="evidence" value="ECO:0007669"/>
    <property type="project" value="UniProtKB-KW"/>
</dbReference>
<dbReference type="SUPFAM" id="SSF52402">
    <property type="entry name" value="Adenine nucleotide alpha hydrolases-like"/>
    <property type="match status" value="1"/>
</dbReference>
<keyword evidence="11" id="KW-1185">Reference proteome</keyword>
<gene>
    <name evidence="10" type="primary">SPOSA6832_00756</name>
</gene>
<dbReference type="Proteomes" id="UP000243876">
    <property type="component" value="Unassembled WGS sequence"/>
</dbReference>
<name>A0A0D6EHI1_SPOSA</name>
<proteinExistence type="inferred from homology"/>
<dbReference type="PANTHER" id="PTHR46509:SF1">
    <property type="entry name" value="PHOSPHOADENOSINE PHOSPHOSULFATE REDUCTASE"/>
    <property type="match status" value="1"/>
</dbReference>
<dbReference type="NCBIfam" id="NF002537">
    <property type="entry name" value="PRK02090.1"/>
    <property type="match status" value="1"/>
</dbReference>
<comment type="pathway">
    <text evidence="7">Sulfur metabolism; hydrogen sulfide biosynthesis; sulfite from sulfate.</text>
</comment>
<evidence type="ECO:0000256" key="2">
    <source>
        <dbReference type="ARBA" id="ARBA00022490"/>
    </source>
</evidence>
<dbReference type="CDD" id="cd23945">
    <property type="entry name" value="PAPS_reductase"/>
    <property type="match status" value="1"/>
</dbReference>
<keyword evidence="3" id="KW-0479">Metal-binding</keyword>
<evidence type="ECO:0000313" key="10">
    <source>
        <dbReference type="EMBL" id="CEQ39228.1"/>
    </source>
</evidence>
<evidence type="ECO:0000256" key="5">
    <source>
        <dbReference type="ARBA" id="ARBA00023004"/>
    </source>
</evidence>
<reference evidence="11" key="1">
    <citation type="submission" date="2015-02" db="EMBL/GenBank/DDBJ databases">
        <authorList>
            <person name="Gon?alves P."/>
        </authorList>
    </citation>
    <scope>NUCLEOTIDE SEQUENCE [LARGE SCALE GENOMIC DNA]</scope>
</reference>
<accession>A0A0D6EHI1</accession>
<evidence type="ECO:0000256" key="6">
    <source>
        <dbReference type="ARBA" id="ARBA00023014"/>
    </source>
</evidence>
<evidence type="ECO:0000259" key="9">
    <source>
        <dbReference type="Pfam" id="PF01507"/>
    </source>
</evidence>
<evidence type="ECO:0000256" key="1">
    <source>
        <dbReference type="ARBA" id="ARBA00009732"/>
    </source>
</evidence>
<keyword evidence="5" id="KW-0408">Iron</keyword>